<dbReference type="PANTHER" id="PTHR43094">
    <property type="entry name" value="AMINOTRANSFERASE"/>
    <property type="match status" value="1"/>
</dbReference>
<accession>A0AAE9XLG6</accession>
<dbReference type="InterPro" id="IPR015421">
    <property type="entry name" value="PyrdxlP-dep_Trfase_major"/>
</dbReference>
<comment type="similarity">
    <text evidence="2 6">Belongs to the class-III pyridoxal-phosphate-dependent aminotransferase family.</text>
</comment>
<gene>
    <name evidence="7" type="ORF">PH603_11155</name>
</gene>
<comment type="cofactor">
    <cofactor evidence="1">
        <name>pyridoxal 5'-phosphate</name>
        <dbReference type="ChEBI" id="CHEBI:597326"/>
    </cofactor>
</comment>
<evidence type="ECO:0000256" key="1">
    <source>
        <dbReference type="ARBA" id="ARBA00001933"/>
    </source>
</evidence>
<dbReference type="InterPro" id="IPR015424">
    <property type="entry name" value="PyrdxlP-dep_Trfase"/>
</dbReference>
<dbReference type="Proteomes" id="UP001217500">
    <property type="component" value="Chromosome"/>
</dbReference>
<proteinExistence type="inferred from homology"/>
<dbReference type="GO" id="GO:0030170">
    <property type="term" value="F:pyridoxal phosphate binding"/>
    <property type="evidence" value="ECO:0007669"/>
    <property type="project" value="InterPro"/>
</dbReference>
<evidence type="ECO:0000256" key="4">
    <source>
        <dbReference type="ARBA" id="ARBA00022679"/>
    </source>
</evidence>
<keyword evidence="8" id="KW-1185">Reference proteome</keyword>
<evidence type="ECO:0000313" key="8">
    <source>
        <dbReference type="Proteomes" id="UP001217500"/>
    </source>
</evidence>
<keyword evidence="4" id="KW-0808">Transferase</keyword>
<evidence type="ECO:0000256" key="6">
    <source>
        <dbReference type="RuleBase" id="RU003560"/>
    </source>
</evidence>
<dbReference type="GO" id="GO:0008483">
    <property type="term" value="F:transaminase activity"/>
    <property type="evidence" value="ECO:0007669"/>
    <property type="project" value="UniProtKB-KW"/>
</dbReference>
<dbReference type="InterPro" id="IPR049704">
    <property type="entry name" value="Aminotrans_3_PPA_site"/>
</dbReference>
<name>A0AAE9XLG6_9PROT</name>
<keyword evidence="3 7" id="KW-0032">Aminotransferase</keyword>
<dbReference type="Pfam" id="PF00202">
    <property type="entry name" value="Aminotran_3"/>
    <property type="match status" value="1"/>
</dbReference>
<organism evidence="7 8">
    <name type="scientific">Gimibacter soli</name>
    <dbReference type="NCBI Taxonomy" id="3024400"/>
    <lineage>
        <taxon>Bacteria</taxon>
        <taxon>Pseudomonadati</taxon>
        <taxon>Pseudomonadota</taxon>
        <taxon>Alphaproteobacteria</taxon>
        <taxon>Kordiimonadales</taxon>
        <taxon>Temperatibacteraceae</taxon>
        <taxon>Gimibacter</taxon>
    </lineage>
</organism>
<dbReference type="KEGG" id="gso:PH603_11155"/>
<dbReference type="RefSeq" id="WP_289502609.1">
    <property type="nucleotide sequence ID" value="NZ_CP116805.1"/>
</dbReference>
<dbReference type="EMBL" id="CP116805">
    <property type="protein sequence ID" value="WCL53097.1"/>
    <property type="molecule type" value="Genomic_DNA"/>
</dbReference>
<evidence type="ECO:0000256" key="5">
    <source>
        <dbReference type="ARBA" id="ARBA00022898"/>
    </source>
</evidence>
<keyword evidence="5 6" id="KW-0663">Pyridoxal phosphate</keyword>
<dbReference type="AlphaFoldDB" id="A0AAE9XLG6"/>
<reference evidence="7" key="1">
    <citation type="submission" date="2023-01" db="EMBL/GenBank/DDBJ databases">
        <title>The genome sequence of Kordiimonadaceae bacterium 6D33.</title>
        <authorList>
            <person name="Liu Y."/>
        </authorList>
    </citation>
    <scope>NUCLEOTIDE SEQUENCE</scope>
    <source>
        <strain evidence="7">6D33</strain>
    </source>
</reference>
<dbReference type="InterPro" id="IPR015422">
    <property type="entry name" value="PyrdxlP-dep_Trfase_small"/>
</dbReference>
<evidence type="ECO:0000256" key="2">
    <source>
        <dbReference type="ARBA" id="ARBA00008954"/>
    </source>
</evidence>
<dbReference type="CDD" id="cd00610">
    <property type="entry name" value="OAT_like"/>
    <property type="match status" value="1"/>
</dbReference>
<dbReference type="SUPFAM" id="SSF53383">
    <property type="entry name" value="PLP-dependent transferases"/>
    <property type="match status" value="1"/>
</dbReference>
<evidence type="ECO:0000313" key="7">
    <source>
        <dbReference type="EMBL" id="WCL53097.1"/>
    </source>
</evidence>
<dbReference type="Gene3D" id="3.90.1150.10">
    <property type="entry name" value="Aspartate Aminotransferase, domain 1"/>
    <property type="match status" value="1"/>
</dbReference>
<dbReference type="FunFam" id="3.40.640.10:FF:000014">
    <property type="entry name" value="Adenosylmethionine-8-amino-7-oxononanoate aminotransferase, probable"/>
    <property type="match status" value="1"/>
</dbReference>
<dbReference type="Gene3D" id="3.40.640.10">
    <property type="entry name" value="Type I PLP-dependent aspartate aminotransferase-like (Major domain)"/>
    <property type="match status" value="1"/>
</dbReference>
<sequence>MTSSNPLRNDELQAYWMPFTPNKAFKAKPRLLESAAGLYFTTDDGRQVIDGSSGLWCSALGHGHPKVTEAIREQAGKLDYSTAFGFGHRPAFELANVVADVMPGSLDHVFFTNSGSESVDTALKIAIAYHRLKGDASRTRLIGRFNGYHGVGFGGISVGGMVNNRKFFGSLLPGVDHMPFPYDPATMAFTNGQPETGAAYADELENLVKLHDASTIAAVIVEPVVGSAGVFIPPIGYLERLREITAKHGILLIFDEVITAFGRLGYASAAERFKVEPDIITTAKAINNGTVPMGAVIVQKRIYDTFMDETKGGVELFHGYTYSAHPLAVAAALATQKVFKEEGVYENVQTLEPHFGAAAHGLKTAKHVTDIRNLGFMSAFTVAQRDGVLGARANDVFLKAFEMGLKVRLSGDHIAIAPPLVSDKAHIDRIFNLFAETLAAVD</sequence>
<evidence type="ECO:0000256" key="3">
    <source>
        <dbReference type="ARBA" id="ARBA00022576"/>
    </source>
</evidence>
<dbReference type="PIRSF" id="PIRSF000521">
    <property type="entry name" value="Transaminase_4ab_Lys_Orn"/>
    <property type="match status" value="1"/>
</dbReference>
<dbReference type="PROSITE" id="PS00600">
    <property type="entry name" value="AA_TRANSFER_CLASS_3"/>
    <property type="match status" value="1"/>
</dbReference>
<dbReference type="InterPro" id="IPR005814">
    <property type="entry name" value="Aminotrans_3"/>
</dbReference>
<dbReference type="PANTHER" id="PTHR43094:SF1">
    <property type="entry name" value="AMINOTRANSFERASE CLASS-III"/>
    <property type="match status" value="1"/>
</dbReference>
<protein>
    <submittedName>
        <fullName evidence="7">Aspartate aminotransferase family protein</fullName>
    </submittedName>
</protein>